<protein>
    <submittedName>
        <fullName evidence="4">BamA/TamA family outer membrane protein</fullName>
    </submittedName>
</protein>
<dbReference type="Proteomes" id="UP001170310">
    <property type="component" value="Unassembled WGS sequence"/>
</dbReference>
<keyword evidence="5" id="KW-1185">Reference proteome</keyword>
<comment type="subcellular location">
    <subcellularLocation>
        <location evidence="1">Membrane</location>
    </subcellularLocation>
</comment>
<evidence type="ECO:0000256" key="2">
    <source>
        <dbReference type="ARBA" id="ARBA00023136"/>
    </source>
</evidence>
<accession>A0AAW7YZW0</accession>
<sequence>GLSLSAGVQQDNFLGTGNRAGINVSTNKYSKNFDVNFTDPYFTKDGVSFGGRFYYTDFEASKADIVDYNNETIGLRGTLG</sequence>
<organism evidence="4 5">
    <name type="scientific">Staphylococcus pasteuri_A</name>
    <dbReference type="NCBI Taxonomy" id="3062664"/>
    <lineage>
        <taxon>Bacteria</taxon>
        <taxon>Bacillati</taxon>
        <taxon>Bacillota</taxon>
        <taxon>Bacilli</taxon>
        <taxon>Bacillales</taxon>
        <taxon>Staphylococcaceae</taxon>
        <taxon>Staphylococcus</taxon>
    </lineage>
</organism>
<evidence type="ECO:0000313" key="4">
    <source>
        <dbReference type="EMBL" id="MDO6575552.1"/>
    </source>
</evidence>
<feature type="non-terminal residue" evidence="4">
    <location>
        <position position="1"/>
    </location>
</feature>
<gene>
    <name evidence="4" type="ORF">Q4528_15680</name>
</gene>
<dbReference type="AlphaFoldDB" id="A0AAW7YZW0"/>
<dbReference type="GO" id="GO:0019867">
    <property type="term" value="C:outer membrane"/>
    <property type="evidence" value="ECO:0007669"/>
    <property type="project" value="InterPro"/>
</dbReference>
<keyword evidence="2" id="KW-0472">Membrane</keyword>
<name>A0AAW7YZW0_9STAP</name>
<feature type="non-terminal residue" evidence="4">
    <location>
        <position position="80"/>
    </location>
</feature>
<evidence type="ECO:0000256" key="1">
    <source>
        <dbReference type="ARBA" id="ARBA00004370"/>
    </source>
</evidence>
<reference evidence="4" key="1">
    <citation type="submission" date="2023-07" db="EMBL/GenBank/DDBJ databases">
        <title>Genome content predicts the carbon catabolic preferences of heterotrophic bacteria.</title>
        <authorList>
            <person name="Gralka M."/>
        </authorList>
    </citation>
    <scope>NUCLEOTIDE SEQUENCE</scope>
    <source>
        <strain evidence="4">E2R20</strain>
    </source>
</reference>
<evidence type="ECO:0000313" key="5">
    <source>
        <dbReference type="Proteomes" id="UP001170310"/>
    </source>
</evidence>
<comment type="caution">
    <text evidence="4">The sequence shown here is derived from an EMBL/GenBank/DDBJ whole genome shotgun (WGS) entry which is preliminary data.</text>
</comment>
<dbReference type="EMBL" id="JAUOQO010000859">
    <property type="protein sequence ID" value="MDO6575552.1"/>
    <property type="molecule type" value="Genomic_DNA"/>
</dbReference>
<proteinExistence type="predicted"/>
<dbReference type="Pfam" id="PF01103">
    <property type="entry name" value="Omp85"/>
    <property type="match status" value="1"/>
</dbReference>
<dbReference type="RefSeq" id="WP_303522660.1">
    <property type="nucleotide sequence ID" value="NZ_JAUOQO010000859.1"/>
</dbReference>
<dbReference type="Gene3D" id="2.40.160.50">
    <property type="entry name" value="membrane protein fhac: a member of the omp85/tpsb transporter family"/>
    <property type="match status" value="1"/>
</dbReference>
<feature type="domain" description="Bacterial surface antigen (D15)" evidence="3">
    <location>
        <begin position="12"/>
        <end position="80"/>
    </location>
</feature>
<dbReference type="InterPro" id="IPR000184">
    <property type="entry name" value="Bac_surfAg_D15"/>
</dbReference>
<evidence type="ECO:0000259" key="3">
    <source>
        <dbReference type="Pfam" id="PF01103"/>
    </source>
</evidence>